<dbReference type="GO" id="GO:0003677">
    <property type="term" value="F:DNA binding"/>
    <property type="evidence" value="ECO:0007669"/>
    <property type="project" value="UniProtKB-KW"/>
</dbReference>
<dbReference type="EMBL" id="RYUN01000002">
    <property type="protein sequence ID" value="RYQ23677.1"/>
    <property type="molecule type" value="Genomic_DNA"/>
</dbReference>
<keyword evidence="4" id="KW-0233">DNA recombination</keyword>
<gene>
    <name evidence="6" type="ORF">PG2054B_0064</name>
</gene>
<accession>A0A4Q5AD45</accession>
<dbReference type="InterPro" id="IPR002104">
    <property type="entry name" value="Integrase_catalytic"/>
</dbReference>
<dbReference type="GO" id="GO:0015074">
    <property type="term" value="P:DNA integration"/>
    <property type="evidence" value="ECO:0007669"/>
    <property type="project" value="UniProtKB-KW"/>
</dbReference>
<reference evidence="6 7" key="1">
    <citation type="submission" date="2018-12" db="EMBL/GenBank/DDBJ databases">
        <title>Unveiling genomic diversity among members of the Bifidobacterium pseudolongum species, a widely distributed gut commensal of the animal kingdom.</title>
        <authorList>
            <person name="Lugli G.A."/>
            <person name="Duranti S."/>
            <person name="Albert K."/>
            <person name="Mancabelli L."/>
            <person name="Napoli S."/>
            <person name="Viappiani A."/>
            <person name="Anzalone R."/>
            <person name="Longhi G."/>
            <person name="Milani C."/>
            <person name="Turroni F."/>
            <person name="Alessandri G."/>
            <person name="Sela D.A."/>
            <person name="Van Sinderen D."/>
            <person name="Ventura M."/>
        </authorList>
    </citation>
    <scope>NUCLEOTIDE SEQUENCE [LARGE SCALE GENOMIC DNA]</scope>
    <source>
        <strain evidence="6 7">2054B</strain>
    </source>
</reference>
<evidence type="ECO:0000256" key="4">
    <source>
        <dbReference type="ARBA" id="ARBA00023172"/>
    </source>
</evidence>
<dbReference type="AlphaFoldDB" id="A0A4Q5AD45"/>
<dbReference type="PANTHER" id="PTHR30349">
    <property type="entry name" value="PHAGE INTEGRASE-RELATED"/>
    <property type="match status" value="1"/>
</dbReference>
<dbReference type="Pfam" id="PF26003">
    <property type="entry name" value="Integrase_N_phage"/>
    <property type="match status" value="1"/>
</dbReference>
<evidence type="ECO:0000313" key="6">
    <source>
        <dbReference type="EMBL" id="RYQ23677.1"/>
    </source>
</evidence>
<dbReference type="PANTHER" id="PTHR30349:SF64">
    <property type="entry name" value="PROPHAGE INTEGRASE INTD-RELATED"/>
    <property type="match status" value="1"/>
</dbReference>
<dbReference type="Pfam" id="PF00589">
    <property type="entry name" value="Phage_integrase"/>
    <property type="match status" value="1"/>
</dbReference>
<organism evidence="6 7">
    <name type="scientific">Bifidobacterium pseudolongum subsp. pseudolongum</name>
    <dbReference type="NCBI Taxonomy" id="31954"/>
    <lineage>
        <taxon>Bacteria</taxon>
        <taxon>Bacillati</taxon>
        <taxon>Actinomycetota</taxon>
        <taxon>Actinomycetes</taxon>
        <taxon>Bifidobacteriales</taxon>
        <taxon>Bifidobacteriaceae</taxon>
        <taxon>Bifidobacterium</taxon>
    </lineage>
</organism>
<dbReference type="InterPro" id="IPR013762">
    <property type="entry name" value="Integrase-like_cat_sf"/>
</dbReference>
<comment type="similarity">
    <text evidence="1">Belongs to the 'phage' integrase family.</text>
</comment>
<dbReference type="InterPro" id="IPR010998">
    <property type="entry name" value="Integrase_recombinase_N"/>
</dbReference>
<dbReference type="InterPro" id="IPR050090">
    <property type="entry name" value="Tyrosine_recombinase_XerCD"/>
</dbReference>
<comment type="caution">
    <text evidence="6">The sequence shown here is derived from an EMBL/GenBank/DDBJ whole genome shotgun (WGS) entry which is preliminary data.</text>
</comment>
<dbReference type="Gene3D" id="1.10.150.130">
    <property type="match status" value="1"/>
</dbReference>
<proteinExistence type="inferred from homology"/>
<dbReference type="InterPro" id="IPR011010">
    <property type="entry name" value="DNA_brk_join_enz"/>
</dbReference>
<dbReference type="GO" id="GO:0006310">
    <property type="term" value="P:DNA recombination"/>
    <property type="evidence" value="ECO:0007669"/>
    <property type="project" value="UniProtKB-KW"/>
</dbReference>
<dbReference type="RefSeq" id="WP_130012424.1">
    <property type="nucleotide sequence ID" value="NZ_RYUN01000002.1"/>
</dbReference>
<protein>
    <submittedName>
        <fullName evidence="6">Integrase</fullName>
    </submittedName>
</protein>
<dbReference type="CDD" id="cd01189">
    <property type="entry name" value="INT_ICEBs1_C_like"/>
    <property type="match status" value="1"/>
</dbReference>
<keyword evidence="3" id="KW-0238">DNA-binding</keyword>
<evidence type="ECO:0000256" key="1">
    <source>
        <dbReference type="ARBA" id="ARBA00008857"/>
    </source>
</evidence>
<sequence length="392" mass="44402">MGRRTFGAVRRLPSGRFQASYVVRDERFYADITFGSRAEADKWLSTVHSSLVERQWINPHIANQTFATYALAWFDDHIERVRPKTRDIYAGLIDQLLLPFLGDEPMSEITPSRVKQWLKEVRRHFEERQASGSMPTRSSTGESRRSQAYRLLHAIMAEAVRDEVIKTNPCVIVGASQKKAIERVPATLQELDTIADNMPPRYYALIHVAAWSGLRFSELAGLRRKDVVLTYSNDTGALVYRLNVDKQAYRVRGTLYEDADLKTEAGRRVIYLPSHVTDALTEHMAKFTPQDANAYVFGTRNGTPMSNNSIGKMFRKAREIAGRPDLRFHDLRHTGATMAAKAGATTKELMQRLGHSSMRAAMIYQHANEEDDRRLAARMDALAAQAISKGEE</sequence>
<dbReference type="InterPro" id="IPR004107">
    <property type="entry name" value="Integrase_SAM-like_N"/>
</dbReference>
<keyword evidence="2" id="KW-0229">DNA integration</keyword>
<evidence type="ECO:0000259" key="5">
    <source>
        <dbReference type="PROSITE" id="PS51898"/>
    </source>
</evidence>
<dbReference type="Proteomes" id="UP000294221">
    <property type="component" value="Unassembled WGS sequence"/>
</dbReference>
<dbReference type="Gene3D" id="1.10.443.10">
    <property type="entry name" value="Intergrase catalytic core"/>
    <property type="match status" value="1"/>
</dbReference>
<name>A0A4Q5AD45_9BIFI</name>
<evidence type="ECO:0000313" key="7">
    <source>
        <dbReference type="Proteomes" id="UP000294221"/>
    </source>
</evidence>
<dbReference type="InterPro" id="IPR058717">
    <property type="entry name" value="Phage_L5_Integrase_N"/>
</dbReference>
<dbReference type="PROSITE" id="PS51898">
    <property type="entry name" value="TYR_RECOMBINASE"/>
    <property type="match status" value="1"/>
</dbReference>
<dbReference type="SUPFAM" id="SSF56349">
    <property type="entry name" value="DNA breaking-rejoining enzymes"/>
    <property type="match status" value="1"/>
</dbReference>
<feature type="domain" description="Tyr recombinase" evidence="5">
    <location>
        <begin position="181"/>
        <end position="377"/>
    </location>
</feature>
<dbReference type="Pfam" id="PF14659">
    <property type="entry name" value="Phage_int_SAM_3"/>
    <property type="match status" value="1"/>
</dbReference>
<evidence type="ECO:0000256" key="3">
    <source>
        <dbReference type="ARBA" id="ARBA00023125"/>
    </source>
</evidence>
<evidence type="ECO:0000256" key="2">
    <source>
        <dbReference type="ARBA" id="ARBA00022908"/>
    </source>
</evidence>